<feature type="compositionally biased region" description="Basic residues" evidence="1">
    <location>
        <begin position="33"/>
        <end position="45"/>
    </location>
</feature>
<dbReference type="Gene3D" id="1.10.1410.10">
    <property type="match status" value="1"/>
</dbReference>
<dbReference type="STRING" id="1202772.A0A1V9ZB71"/>
<dbReference type="GO" id="GO:0043634">
    <property type="term" value="P:polyadenylation-dependent ncRNA catabolic process"/>
    <property type="evidence" value="ECO:0007669"/>
    <property type="project" value="TreeGrafter"/>
</dbReference>
<dbReference type="SUPFAM" id="SSF81631">
    <property type="entry name" value="PAP/OAS1 substrate-binding domain"/>
    <property type="match status" value="1"/>
</dbReference>
<feature type="compositionally biased region" description="Basic and acidic residues" evidence="1">
    <location>
        <begin position="1"/>
        <end position="13"/>
    </location>
</feature>
<dbReference type="EMBL" id="JNBR01000332">
    <property type="protein sequence ID" value="OQR95256.1"/>
    <property type="molecule type" value="Genomic_DNA"/>
</dbReference>
<dbReference type="GO" id="GO:0031123">
    <property type="term" value="P:RNA 3'-end processing"/>
    <property type="evidence" value="ECO:0007669"/>
    <property type="project" value="TreeGrafter"/>
</dbReference>
<dbReference type="InterPro" id="IPR045862">
    <property type="entry name" value="Trf4-like"/>
</dbReference>
<dbReference type="GO" id="GO:0005730">
    <property type="term" value="C:nucleolus"/>
    <property type="evidence" value="ECO:0007669"/>
    <property type="project" value="TreeGrafter"/>
</dbReference>
<name>A0A1V9ZB71_ACHHY</name>
<dbReference type="PANTHER" id="PTHR23092">
    <property type="entry name" value="POLY(A) RNA POLYMERASE"/>
    <property type="match status" value="1"/>
</dbReference>
<dbReference type="SUPFAM" id="SSF81301">
    <property type="entry name" value="Nucleotidyltransferase"/>
    <property type="match status" value="1"/>
</dbReference>
<dbReference type="InterPro" id="IPR054708">
    <property type="entry name" value="MTPAP-like_central"/>
</dbReference>
<keyword evidence="4" id="KW-1185">Reference proteome</keyword>
<feature type="region of interest" description="Disordered" evidence="1">
    <location>
        <begin position="215"/>
        <end position="251"/>
    </location>
</feature>
<evidence type="ECO:0000256" key="1">
    <source>
        <dbReference type="SAM" id="MobiDB-lite"/>
    </source>
</evidence>
<dbReference type="GO" id="GO:0003729">
    <property type="term" value="F:mRNA binding"/>
    <property type="evidence" value="ECO:0007669"/>
    <property type="project" value="TreeGrafter"/>
</dbReference>
<reference evidence="3 4" key="1">
    <citation type="journal article" date="2014" name="Genome Biol. Evol.">
        <title>The secreted proteins of Achlya hypogyna and Thraustotheca clavata identify the ancestral oomycete secretome and reveal gene acquisitions by horizontal gene transfer.</title>
        <authorList>
            <person name="Misner I."/>
            <person name="Blouin N."/>
            <person name="Leonard G."/>
            <person name="Richards T.A."/>
            <person name="Lane C.E."/>
        </authorList>
    </citation>
    <scope>NUCLEOTIDE SEQUENCE [LARGE SCALE GENOMIC DNA]</scope>
    <source>
        <strain evidence="3 4">ATCC 48635</strain>
    </source>
</reference>
<dbReference type="GO" id="GO:0031499">
    <property type="term" value="C:TRAMP complex"/>
    <property type="evidence" value="ECO:0007669"/>
    <property type="project" value="TreeGrafter"/>
</dbReference>
<dbReference type="Proteomes" id="UP000243579">
    <property type="component" value="Unassembled WGS sequence"/>
</dbReference>
<organism evidence="3 4">
    <name type="scientific">Achlya hypogyna</name>
    <name type="common">Oomycete</name>
    <name type="synonym">Protoachlya hypogyna</name>
    <dbReference type="NCBI Taxonomy" id="1202772"/>
    <lineage>
        <taxon>Eukaryota</taxon>
        <taxon>Sar</taxon>
        <taxon>Stramenopiles</taxon>
        <taxon>Oomycota</taxon>
        <taxon>Saprolegniomycetes</taxon>
        <taxon>Saprolegniales</taxon>
        <taxon>Achlyaceae</taxon>
        <taxon>Achlya</taxon>
    </lineage>
</organism>
<feature type="compositionally biased region" description="Low complexity" evidence="1">
    <location>
        <begin position="81"/>
        <end position="90"/>
    </location>
</feature>
<feature type="domain" description="Poly(A) RNA polymerase mitochondrial-like central palm" evidence="2">
    <location>
        <begin position="152"/>
        <end position="324"/>
    </location>
</feature>
<dbReference type="PANTHER" id="PTHR23092:SF15">
    <property type="entry name" value="INACTIVE NON-CANONICAL POLY(A) RNA POLYMERASE PROTEIN TRF4-2-RELATED"/>
    <property type="match status" value="1"/>
</dbReference>
<sequence>MARSSHDKSTEGGRKRRLRAASPSPDEADGAPKRKKAKRAPKKVRQVVAEGESSGDDNVPLRKRPAKAIKKKKTRKKAKPVRPASSSSEASDTDEDEETYLHIQNGSGLSTAVKVPAKKQPRGDRHLRSRHLWPEDKLGAPWLPATAKPMSISEEIYLLASYIRLQPIEIEARRALSGKIKATIEKQMAPTSVTFDEFGSLAAACEPRATFRSDIDLSMERSTAKPAPTDDDPNDSTDNSSSYEDEKDPVYNSGMSFNFATSTTSETDSAPGISRAQQARFLARASIGLRQGGDYRVDVRGRAKVPIINLVHFVSRLEVDISMGVDKTSVSDQVIAWYAATYPVFNPVVVLLKEFLHQSGLSKPFEGGIGSYRLYVMVGHVINLVDEPSNAWRVLNLFFEHFSGPGRFQSSTVLHLQIPRTNVRCEAEFKSIFRIRECNTLFQLAAEALRTAIRAPKRGPSILAAIFCSADLREDREESVRRAEAVLFAPAPKPEPPKKEIKDVRFGKRHQVTSTKKLKKLQTKAKPFPRTPLRTATVVIDLTG</sequence>
<comment type="caution">
    <text evidence="3">The sequence shown here is derived from an EMBL/GenBank/DDBJ whole genome shotgun (WGS) entry which is preliminary data.</text>
</comment>
<feature type="region of interest" description="Disordered" evidence="1">
    <location>
        <begin position="1"/>
        <end position="104"/>
    </location>
</feature>
<dbReference type="InterPro" id="IPR043519">
    <property type="entry name" value="NT_sf"/>
</dbReference>
<evidence type="ECO:0000313" key="3">
    <source>
        <dbReference type="EMBL" id="OQR95256.1"/>
    </source>
</evidence>
<dbReference type="OrthoDB" id="273917at2759"/>
<gene>
    <name evidence="3" type="ORF">ACHHYP_00161</name>
</gene>
<proteinExistence type="predicted"/>
<dbReference type="Pfam" id="PF22600">
    <property type="entry name" value="MTPAP-like_central"/>
    <property type="match status" value="1"/>
</dbReference>
<dbReference type="AlphaFoldDB" id="A0A1V9ZB71"/>
<feature type="compositionally biased region" description="Basic residues" evidence="1">
    <location>
        <begin position="61"/>
        <end position="80"/>
    </location>
</feature>
<accession>A0A1V9ZB71</accession>
<dbReference type="GO" id="GO:1990817">
    <property type="term" value="F:poly(A) RNA polymerase activity"/>
    <property type="evidence" value="ECO:0007669"/>
    <property type="project" value="InterPro"/>
</dbReference>
<evidence type="ECO:0000313" key="4">
    <source>
        <dbReference type="Proteomes" id="UP000243579"/>
    </source>
</evidence>
<protein>
    <recommendedName>
        <fullName evidence="2">Poly(A) RNA polymerase mitochondrial-like central palm domain-containing protein</fullName>
    </recommendedName>
</protein>
<evidence type="ECO:0000259" key="2">
    <source>
        <dbReference type="Pfam" id="PF22600"/>
    </source>
</evidence>